<dbReference type="Pfam" id="PF02413">
    <property type="entry name" value="Caudo_TAP"/>
    <property type="match status" value="1"/>
</dbReference>
<accession>A0A1H4XN37</accession>
<protein>
    <submittedName>
        <fullName evidence="1">Virus tail fibre assembly protein, lambda gpK</fullName>
    </submittedName>
</protein>
<dbReference type="InterPro" id="IPR003458">
    <property type="entry name" value="Phage_T4_Gp38_tail_assem"/>
</dbReference>
<organism evidence="1 2">
    <name type="scientific">Pseudomonas saponiphila</name>
    <dbReference type="NCBI Taxonomy" id="556534"/>
    <lineage>
        <taxon>Bacteria</taxon>
        <taxon>Pseudomonadati</taxon>
        <taxon>Pseudomonadota</taxon>
        <taxon>Gammaproteobacteria</taxon>
        <taxon>Pseudomonadales</taxon>
        <taxon>Pseudomonadaceae</taxon>
        <taxon>Pseudomonas</taxon>
    </lineage>
</organism>
<dbReference type="EMBL" id="FNTJ01000002">
    <property type="protein sequence ID" value="SED06154.1"/>
    <property type="molecule type" value="Genomic_DNA"/>
</dbReference>
<dbReference type="RefSeq" id="WP_092320147.1">
    <property type="nucleotide sequence ID" value="NZ_FNTJ01000002.1"/>
</dbReference>
<reference evidence="2" key="1">
    <citation type="submission" date="2016-10" db="EMBL/GenBank/DDBJ databases">
        <authorList>
            <person name="Varghese N."/>
            <person name="Submissions S."/>
        </authorList>
    </citation>
    <scope>NUCLEOTIDE SEQUENCE [LARGE SCALE GENOMIC DNA]</scope>
    <source>
        <strain evidence="2">DSM 9751</strain>
    </source>
</reference>
<keyword evidence="2" id="KW-1185">Reference proteome</keyword>
<evidence type="ECO:0000313" key="2">
    <source>
        <dbReference type="Proteomes" id="UP000198982"/>
    </source>
</evidence>
<sequence length="115" mass="12898">MSFAVRDDGQGWRAVNVEEDLLPGEYFSEQAPLETVFPPSSIDEVLGRRDQLLAMAANRMGPLQDAIDTDIANAGEVEHLKLWKLYRVALNRLQQQPGFPSKVDWPQPPDQIPSP</sequence>
<name>A0A1H4XN37_9PSED</name>
<proteinExistence type="predicted"/>
<dbReference type="AlphaFoldDB" id="A0A1H4XN37"/>
<evidence type="ECO:0000313" key="1">
    <source>
        <dbReference type="EMBL" id="SED06154.1"/>
    </source>
</evidence>
<dbReference type="Proteomes" id="UP000198982">
    <property type="component" value="Unassembled WGS sequence"/>
</dbReference>
<gene>
    <name evidence="1" type="ORF">SAMN05216178_6051</name>
</gene>